<dbReference type="InterPro" id="IPR032524">
    <property type="entry name" value="ABC_tran_C"/>
</dbReference>
<feature type="domain" description="ABC transporter" evidence="4">
    <location>
        <begin position="6"/>
        <end position="227"/>
    </location>
</feature>
<dbReference type="InterPro" id="IPR003439">
    <property type="entry name" value="ABC_transporter-like_ATP-bd"/>
</dbReference>
<dbReference type="PANTHER" id="PTHR42855">
    <property type="entry name" value="ABC TRANSPORTER ATP-BINDING SUBUNIT"/>
    <property type="match status" value="1"/>
</dbReference>
<name>A0ABU6CIF0_9ACTN</name>
<dbReference type="InterPro" id="IPR017871">
    <property type="entry name" value="ABC_transporter-like_CS"/>
</dbReference>
<dbReference type="PANTHER" id="PTHR42855:SF1">
    <property type="entry name" value="ABC TRANSPORTER DOMAIN-CONTAINING PROTEIN"/>
    <property type="match status" value="1"/>
</dbReference>
<dbReference type="CDD" id="cd03221">
    <property type="entry name" value="ABCF_EF-3"/>
    <property type="match status" value="2"/>
</dbReference>
<keyword evidence="6" id="KW-1185">Reference proteome</keyword>
<organism evidence="5 6">
    <name type="scientific">Streptomyces kunmingensis</name>
    <dbReference type="NCBI Taxonomy" id="68225"/>
    <lineage>
        <taxon>Bacteria</taxon>
        <taxon>Bacillati</taxon>
        <taxon>Actinomycetota</taxon>
        <taxon>Actinomycetes</taxon>
        <taxon>Kitasatosporales</taxon>
        <taxon>Streptomycetaceae</taxon>
        <taxon>Streptomyces</taxon>
    </lineage>
</organism>
<accession>A0ABU6CIF0</accession>
<keyword evidence="2 5" id="KW-0067">ATP-binding</keyword>
<dbReference type="Pfam" id="PF16326">
    <property type="entry name" value="ABC_tran_CTD"/>
    <property type="match status" value="1"/>
</dbReference>
<comment type="caution">
    <text evidence="5">The sequence shown here is derived from an EMBL/GenBank/DDBJ whole genome shotgun (WGS) entry which is preliminary data.</text>
</comment>
<dbReference type="InterPro" id="IPR051309">
    <property type="entry name" value="ABCF_ATPase"/>
</dbReference>
<dbReference type="GO" id="GO:0005524">
    <property type="term" value="F:ATP binding"/>
    <property type="evidence" value="ECO:0007669"/>
    <property type="project" value="UniProtKB-KW"/>
</dbReference>
<evidence type="ECO:0000256" key="1">
    <source>
        <dbReference type="ARBA" id="ARBA00022741"/>
    </source>
</evidence>
<evidence type="ECO:0000256" key="2">
    <source>
        <dbReference type="ARBA" id="ARBA00022840"/>
    </source>
</evidence>
<gene>
    <name evidence="5" type="ORF">OKJ48_25910</name>
</gene>
<reference evidence="5 6" key="1">
    <citation type="submission" date="2022-10" db="EMBL/GenBank/DDBJ databases">
        <authorList>
            <person name="Xie J."/>
            <person name="Shen N."/>
        </authorList>
    </citation>
    <scope>NUCLEOTIDE SEQUENCE [LARGE SCALE GENOMIC DNA]</scope>
    <source>
        <strain evidence="5 6">DSM 41681</strain>
    </source>
</reference>
<feature type="compositionally biased region" description="Low complexity" evidence="3">
    <location>
        <begin position="515"/>
        <end position="536"/>
    </location>
</feature>
<evidence type="ECO:0000259" key="4">
    <source>
        <dbReference type="PROSITE" id="PS50893"/>
    </source>
</evidence>
<dbReference type="PROSITE" id="PS50893">
    <property type="entry name" value="ABC_TRANSPORTER_2"/>
    <property type="match status" value="2"/>
</dbReference>
<sequence length="602" mass="66399">MAVNLVNVENVTKVFGTRALLDGVSLGVSEGDRIGVVGRNGDGKTTLIRMLAKLEEADTGRVTHSGGLRLGVLTQHDSLDPAATVRHEVIGDLADHEWAGNAKIRDVLTGLFGGLDMPGFEQGLDTVIGPLSGGERRRIALAKLLIDDPDLLILDEPTNHLDVEGISWLARHLQARRSALVCVTHDRWFLDQVCTRMWDVQKGDVYEYEGGYSDYVFARAERERIAATEETKRQNLMRKELAWLRRGAPARTSKPRYRIEAANELIADVPPPRDTSELMKFANARLGKTVFDLEDVTVQAGPKVLLKHLTWHLGPGDRVGLVGVNGAGKTSLLRALADAARTRGEEQPVAGKIVVGKTVRLAYLSQDVTELPASLRVLEAVQQIRDRVDLGKGREMTAGQLCEQFGFSKEKQWTPVGDLSGGERRRLQLLRLLMDEPNVLFLDEPTNDLDIETLTQLEDLLDGWPGSMVVISHDRFFIERTTDNTYALLGDATLRMLPRGIEEYLERRQRMIDAASPAPAAAPAGAAKSGPSAADSRAAKKELQKIERQMDKVSAKESKLHAQIAENATDFGKVAGLDAELRELVAEREDLEMRWLELADDA</sequence>
<dbReference type="SUPFAM" id="SSF52540">
    <property type="entry name" value="P-loop containing nucleoside triphosphate hydrolases"/>
    <property type="match status" value="2"/>
</dbReference>
<dbReference type="InterPro" id="IPR032781">
    <property type="entry name" value="ABC_tran_Xtn"/>
</dbReference>
<dbReference type="InterPro" id="IPR003593">
    <property type="entry name" value="AAA+_ATPase"/>
</dbReference>
<dbReference type="InterPro" id="IPR027417">
    <property type="entry name" value="P-loop_NTPase"/>
</dbReference>
<proteinExistence type="predicted"/>
<dbReference type="SMART" id="SM00382">
    <property type="entry name" value="AAA"/>
    <property type="match status" value="2"/>
</dbReference>
<dbReference type="Proteomes" id="UP001352223">
    <property type="component" value="Unassembled WGS sequence"/>
</dbReference>
<evidence type="ECO:0000313" key="5">
    <source>
        <dbReference type="EMBL" id="MEB3963650.1"/>
    </source>
</evidence>
<dbReference type="InterPro" id="IPR037118">
    <property type="entry name" value="Val-tRNA_synth_C_sf"/>
</dbReference>
<evidence type="ECO:0000313" key="6">
    <source>
        <dbReference type="Proteomes" id="UP001352223"/>
    </source>
</evidence>
<feature type="region of interest" description="Disordered" evidence="3">
    <location>
        <begin position="515"/>
        <end position="542"/>
    </location>
</feature>
<dbReference type="Gene3D" id="3.40.50.300">
    <property type="entry name" value="P-loop containing nucleotide triphosphate hydrolases"/>
    <property type="match status" value="2"/>
</dbReference>
<dbReference type="Pfam" id="PF00005">
    <property type="entry name" value="ABC_tran"/>
    <property type="match status" value="2"/>
</dbReference>
<feature type="domain" description="ABC transporter" evidence="4">
    <location>
        <begin position="291"/>
        <end position="524"/>
    </location>
</feature>
<dbReference type="RefSeq" id="WP_324771386.1">
    <property type="nucleotide sequence ID" value="NZ_BAAATS010000010.1"/>
</dbReference>
<dbReference type="Pfam" id="PF12848">
    <property type="entry name" value="ABC_tran_Xtn"/>
    <property type="match status" value="1"/>
</dbReference>
<evidence type="ECO:0000256" key="3">
    <source>
        <dbReference type="SAM" id="MobiDB-lite"/>
    </source>
</evidence>
<dbReference type="EMBL" id="JAOZYB010000267">
    <property type="protein sequence ID" value="MEB3963650.1"/>
    <property type="molecule type" value="Genomic_DNA"/>
</dbReference>
<dbReference type="PROSITE" id="PS00211">
    <property type="entry name" value="ABC_TRANSPORTER_1"/>
    <property type="match status" value="2"/>
</dbReference>
<keyword evidence="1" id="KW-0547">Nucleotide-binding</keyword>
<dbReference type="Gene3D" id="1.10.287.380">
    <property type="entry name" value="Valyl-tRNA synthetase, C-terminal domain"/>
    <property type="match status" value="1"/>
</dbReference>
<protein>
    <submittedName>
        <fullName evidence="5">ABC-F family ATP-binding cassette domain-containing protein</fullName>
    </submittedName>
</protein>